<dbReference type="FunFam" id="3.40.50.720:FF:000208">
    <property type="entry name" value="Prephenate dehydrogenase"/>
    <property type="match status" value="1"/>
</dbReference>
<evidence type="ECO:0000313" key="13">
    <source>
        <dbReference type="Proteomes" id="UP000315400"/>
    </source>
</evidence>
<keyword evidence="6" id="KW-0560">Oxidoreductase</keyword>
<evidence type="ECO:0000256" key="2">
    <source>
        <dbReference type="ARBA" id="ARBA00007964"/>
    </source>
</evidence>
<evidence type="ECO:0000256" key="7">
    <source>
        <dbReference type="ARBA" id="ARBA00023027"/>
    </source>
</evidence>
<comment type="catalytic activity">
    <reaction evidence="9">
        <text>prephenate + NAD(+) = 3-(4-hydroxyphenyl)pyruvate + CO2 + NADH</text>
        <dbReference type="Rhea" id="RHEA:13869"/>
        <dbReference type="ChEBI" id="CHEBI:16526"/>
        <dbReference type="ChEBI" id="CHEBI:29934"/>
        <dbReference type="ChEBI" id="CHEBI:36242"/>
        <dbReference type="ChEBI" id="CHEBI:57540"/>
        <dbReference type="ChEBI" id="CHEBI:57945"/>
        <dbReference type="EC" id="1.3.1.12"/>
    </reaction>
</comment>
<dbReference type="SUPFAM" id="SSF51735">
    <property type="entry name" value="NAD(P)-binding Rossmann-fold domains"/>
    <property type="match status" value="1"/>
</dbReference>
<dbReference type="InterPro" id="IPR046826">
    <property type="entry name" value="PDH_N"/>
</dbReference>
<dbReference type="Pfam" id="PF02153">
    <property type="entry name" value="PDH_N"/>
    <property type="match status" value="1"/>
</dbReference>
<evidence type="ECO:0000256" key="1">
    <source>
        <dbReference type="ARBA" id="ARBA00005067"/>
    </source>
</evidence>
<dbReference type="InterPro" id="IPR050812">
    <property type="entry name" value="Preph/Arog_dehydrog"/>
</dbReference>
<keyword evidence="7" id="KW-0520">NAD</keyword>
<dbReference type="FunFam" id="1.10.3660.10:FF:000003">
    <property type="entry name" value="Prephenate dehydrogenase"/>
    <property type="match status" value="1"/>
</dbReference>
<name>A0A540VQC2_9GAMM</name>
<evidence type="ECO:0000256" key="8">
    <source>
        <dbReference type="ARBA" id="ARBA00023141"/>
    </source>
</evidence>
<dbReference type="STRING" id="1260251.SPISAL_03370"/>
<comment type="pathway">
    <text evidence="1">Amino-acid biosynthesis; L-tyrosine biosynthesis; (4-hydroxyphenyl)pyruvate from prephenate (NAD(+) route): step 1/1.</text>
</comment>
<dbReference type="GO" id="GO:0004665">
    <property type="term" value="F:prephenate dehydrogenase (NADP+) activity"/>
    <property type="evidence" value="ECO:0007669"/>
    <property type="project" value="InterPro"/>
</dbReference>
<evidence type="ECO:0000256" key="5">
    <source>
        <dbReference type="ARBA" id="ARBA00022605"/>
    </source>
</evidence>
<dbReference type="InterPro" id="IPR036291">
    <property type="entry name" value="NAD(P)-bd_dom_sf"/>
</dbReference>
<comment type="similarity">
    <text evidence="2">Belongs to the prephenate/arogenate dehydrogenase family.</text>
</comment>
<keyword evidence="5" id="KW-0028">Amino-acid biosynthesis</keyword>
<dbReference type="InterPro" id="IPR008927">
    <property type="entry name" value="6-PGluconate_DH-like_C_sf"/>
</dbReference>
<comment type="caution">
    <text evidence="12">The sequence shown here is derived from an EMBL/GenBank/DDBJ whole genome shotgun (WGS) entry which is preliminary data.</text>
</comment>
<feature type="coiled-coil region" evidence="10">
    <location>
        <begin position="244"/>
        <end position="271"/>
    </location>
</feature>
<dbReference type="EC" id="1.3.1.12" evidence="3"/>
<dbReference type="Gene3D" id="1.10.3660.10">
    <property type="entry name" value="6-phosphogluconate dehydrogenase C-terminal like domain"/>
    <property type="match status" value="1"/>
</dbReference>
<evidence type="ECO:0000256" key="4">
    <source>
        <dbReference type="ARBA" id="ARBA00022498"/>
    </source>
</evidence>
<dbReference type="Proteomes" id="UP000315400">
    <property type="component" value="Unassembled WGS sequence"/>
</dbReference>
<dbReference type="Pfam" id="PF20463">
    <property type="entry name" value="PDH_C"/>
    <property type="match status" value="1"/>
</dbReference>
<dbReference type="AlphaFoldDB" id="A0A540VQC2"/>
<evidence type="ECO:0000259" key="11">
    <source>
        <dbReference type="PROSITE" id="PS51176"/>
    </source>
</evidence>
<dbReference type="EMBL" id="VIFK01000108">
    <property type="protein sequence ID" value="TQE98960.1"/>
    <property type="molecule type" value="Genomic_DNA"/>
</dbReference>
<feature type="domain" description="Prephenate/arogenate dehydrogenase" evidence="11">
    <location>
        <begin position="7"/>
        <end position="295"/>
    </location>
</feature>
<dbReference type="InterPro" id="IPR046825">
    <property type="entry name" value="PDH_C"/>
</dbReference>
<reference evidence="12 13" key="1">
    <citation type="submission" date="2019-06" db="EMBL/GenBank/DDBJ databases">
        <title>Metagenome assembled Genome of Spiribacter salinus SL48-SHIP from the microbial mat of Salt Lake 48 (Novosibirsk region, Russia).</title>
        <authorList>
            <person name="Shipova A."/>
            <person name="Rozanov A.S."/>
            <person name="Bryanskaya A.V."/>
            <person name="Peltek S.E."/>
        </authorList>
    </citation>
    <scope>NUCLEOTIDE SEQUENCE [LARGE SCALE GENOMIC DNA]</scope>
    <source>
        <strain evidence="12">SL48-SHIP-2</strain>
    </source>
</reference>
<keyword evidence="4" id="KW-0827">Tyrosine biosynthesis</keyword>
<evidence type="ECO:0000256" key="10">
    <source>
        <dbReference type="SAM" id="Coils"/>
    </source>
</evidence>
<dbReference type="PROSITE" id="PS51176">
    <property type="entry name" value="PDH_ADH"/>
    <property type="match status" value="1"/>
</dbReference>
<organism evidence="12 13">
    <name type="scientific">Spiribacter salinus</name>
    <dbReference type="NCBI Taxonomy" id="1335746"/>
    <lineage>
        <taxon>Bacteria</taxon>
        <taxon>Pseudomonadati</taxon>
        <taxon>Pseudomonadota</taxon>
        <taxon>Gammaproteobacteria</taxon>
        <taxon>Chromatiales</taxon>
        <taxon>Ectothiorhodospiraceae</taxon>
        <taxon>Spiribacter</taxon>
    </lineage>
</organism>
<evidence type="ECO:0000256" key="3">
    <source>
        <dbReference type="ARBA" id="ARBA00012068"/>
    </source>
</evidence>
<evidence type="ECO:0000256" key="9">
    <source>
        <dbReference type="ARBA" id="ARBA00049260"/>
    </source>
</evidence>
<evidence type="ECO:0000256" key="6">
    <source>
        <dbReference type="ARBA" id="ARBA00023002"/>
    </source>
</evidence>
<dbReference type="PANTHER" id="PTHR21363:SF0">
    <property type="entry name" value="PREPHENATE DEHYDROGENASE [NADP(+)]"/>
    <property type="match status" value="1"/>
</dbReference>
<dbReference type="Gene3D" id="3.40.50.720">
    <property type="entry name" value="NAD(P)-binding Rossmann-like Domain"/>
    <property type="match status" value="1"/>
</dbReference>
<dbReference type="PANTHER" id="PTHR21363">
    <property type="entry name" value="PREPHENATE DEHYDROGENASE"/>
    <property type="match status" value="1"/>
</dbReference>
<evidence type="ECO:0000313" key="12">
    <source>
        <dbReference type="EMBL" id="TQE98960.1"/>
    </source>
</evidence>
<dbReference type="InterPro" id="IPR003099">
    <property type="entry name" value="Prephen_DH"/>
</dbReference>
<gene>
    <name evidence="12" type="ORF">FKY71_11095</name>
</gene>
<protein>
    <recommendedName>
        <fullName evidence="3">prephenate dehydrogenase</fullName>
        <ecNumber evidence="3">1.3.1.12</ecNumber>
    </recommendedName>
</protein>
<dbReference type="SUPFAM" id="SSF48179">
    <property type="entry name" value="6-phosphogluconate dehydrogenase C-terminal domain-like"/>
    <property type="match status" value="1"/>
</dbReference>
<dbReference type="GO" id="GO:0008977">
    <property type="term" value="F:prephenate dehydrogenase (NAD+) activity"/>
    <property type="evidence" value="ECO:0007669"/>
    <property type="project" value="UniProtKB-EC"/>
</dbReference>
<dbReference type="GO" id="GO:0070403">
    <property type="term" value="F:NAD+ binding"/>
    <property type="evidence" value="ECO:0007669"/>
    <property type="project" value="InterPro"/>
</dbReference>
<accession>A0A540VQC2</accession>
<sequence>MAQSTGPRICLVGVGLIAGSLGLALRGRPEIGEVIGLGRHPEQLQRAVAHGAVDRVTVSAADALADVDIVVLGVPLGAIRTVMAEIRPHLPEQAVITDVGSAKGCVVADVEAEFGGPLPRFVPGHPIAGTEHSGVEAAFARLFVDRRVILTPTPQTDEDALERVQRLWAWAGARVVTMSVDHHDRMLAMTSHLPHMLAFGLVDSLASDPSHEEIFRYAAGGFRDFTRIASSDPVMWRDICLGNRDALLEALAAYRGDLEQLTALIEAADGEGLEGVFRNAKQIRDGYLQWFEDRVDED</sequence>
<keyword evidence="8" id="KW-0057">Aromatic amino acid biosynthesis</keyword>
<keyword evidence="10" id="KW-0175">Coiled coil</keyword>
<dbReference type="GO" id="GO:0006571">
    <property type="term" value="P:tyrosine biosynthetic process"/>
    <property type="evidence" value="ECO:0007669"/>
    <property type="project" value="UniProtKB-KW"/>
</dbReference>
<proteinExistence type="inferred from homology"/>